<accession>A0ACB9PQZ9</accession>
<sequence length="933" mass="109240">MKIKKQDQHSHTASNLKLFNAHRHLFNFFSCFLVFGSGLLIGITLSFYLKDFFLKFEIKQILVPSFGLKTFPPNANISVSNDTKFLSLNQTTLQVTRNGLTEFLKPPNAMHDMNEQELLWRASMAPRIKDVPFNYTPKVAFLFLTKGPVLLAPLWERFFKRHEGFYSIYVHSDPSFNQTEPESSVFYDRRIPSKVVRWGEFNMIEAERRLLANALLDIANQRFVLLSESCIPLFNFFTIYNYLMNSNQTFVEVFDSPDAVGLGRYNPGMSPLVHLSQWRKGSQWFQIDRELATEVVSDRQYFPVFKRYCNVSCCGEEHYMPTLLSIKYWRNNSNRSLTWVDWSKGGIHPSKYIRSDVTVDFLEWLRHGSKCEYNGKTTNVCYLFARKFTPHALNRLLRFFIRMKIKEQEHSHAVSYLKLFISQLHIFNFFSHFLVFGSGLLFGITLSFYLKGFSLKFEIKQILVPSFGLKTSLPNPISNANISVSNDTKFLSLNQTTLQVTRNGLTEFLKPPNAMRDMNEQELLWRASMVPRIKDVPFNYTPKVAFLFLTKGPVLLALLWERFFKGHKGFYSIYVHSDPSFNQTEPESSVFYDRRIPSKVVRWGEFNMIEAERRLLANALLDISNQRFVLLSESCIPLFNFSTIYNYLMNSNETFVEAFDFPGAVGRGRYNPRMRPYVHLSQWRKGSQWFQIDRELATEIVSDHRYFPVLKRYCRHSCCGEEHYMPTLVTRNGLKEFLKPPNAMHDMNEEELLWRASMVPRIKDVPFNYTPKVAFLFLTKGPVLLAPLWERFFKGHKGFYSIYVHSHPSFNQTEPESSVFHNRRIPSKVVQWGEFNMIEAERRLVANALLDIANQRFVLLSESCIPLFNFSTIYNYLMNSNKTFVEAYDLPGAVGRGRYIPRMRPLVYLSQWRKSSQWFQIDRELATEIVSDR</sequence>
<name>A0ACB9PQZ9_BAUVA</name>
<evidence type="ECO:0000313" key="1">
    <source>
        <dbReference type="EMBL" id="KAI4350933.1"/>
    </source>
</evidence>
<evidence type="ECO:0000313" key="2">
    <source>
        <dbReference type="Proteomes" id="UP000828941"/>
    </source>
</evidence>
<protein>
    <submittedName>
        <fullName evidence="1">Uncharacterized protein</fullName>
    </submittedName>
</protein>
<dbReference type="Proteomes" id="UP000828941">
    <property type="component" value="Chromosome 3"/>
</dbReference>
<gene>
    <name evidence="1" type="ORF">L6164_005336</name>
</gene>
<reference evidence="1 2" key="1">
    <citation type="journal article" date="2022" name="DNA Res.">
        <title>Chromosomal-level genome assembly of the orchid tree Bauhinia variegata (Leguminosae; Cercidoideae) supports the allotetraploid origin hypothesis of Bauhinia.</title>
        <authorList>
            <person name="Zhong Y."/>
            <person name="Chen Y."/>
            <person name="Zheng D."/>
            <person name="Pang J."/>
            <person name="Liu Y."/>
            <person name="Luo S."/>
            <person name="Meng S."/>
            <person name="Qian L."/>
            <person name="Wei D."/>
            <person name="Dai S."/>
            <person name="Zhou R."/>
        </authorList>
    </citation>
    <scope>NUCLEOTIDE SEQUENCE [LARGE SCALE GENOMIC DNA]</scope>
    <source>
        <strain evidence="1">BV-YZ2020</strain>
    </source>
</reference>
<keyword evidence="2" id="KW-1185">Reference proteome</keyword>
<proteinExistence type="predicted"/>
<comment type="caution">
    <text evidence="1">The sequence shown here is derived from an EMBL/GenBank/DDBJ whole genome shotgun (WGS) entry which is preliminary data.</text>
</comment>
<organism evidence="1 2">
    <name type="scientific">Bauhinia variegata</name>
    <name type="common">Purple orchid tree</name>
    <name type="synonym">Phanera variegata</name>
    <dbReference type="NCBI Taxonomy" id="167791"/>
    <lineage>
        <taxon>Eukaryota</taxon>
        <taxon>Viridiplantae</taxon>
        <taxon>Streptophyta</taxon>
        <taxon>Embryophyta</taxon>
        <taxon>Tracheophyta</taxon>
        <taxon>Spermatophyta</taxon>
        <taxon>Magnoliopsida</taxon>
        <taxon>eudicotyledons</taxon>
        <taxon>Gunneridae</taxon>
        <taxon>Pentapetalae</taxon>
        <taxon>rosids</taxon>
        <taxon>fabids</taxon>
        <taxon>Fabales</taxon>
        <taxon>Fabaceae</taxon>
        <taxon>Cercidoideae</taxon>
        <taxon>Cercideae</taxon>
        <taxon>Bauhiniinae</taxon>
        <taxon>Bauhinia</taxon>
    </lineage>
</organism>
<dbReference type="EMBL" id="CM039428">
    <property type="protein sequence ID" value="KAI4350933.1"/>
    <property type="molecule type" value="Genomic_DNA"/>
</dbReference>